<comment type="similarity">
    <text evidence="2">Belongs to the binding-protein-dependent transport system permease family. HisMQ subfamily.</text>
</comment>
<dbReference type="InterPro" id="IPR010065">
    <property type="entry name" value="AA_ABC_transptr_permease_3TM"/>
</dbReference>
<feature type="transmembrane region" description="Helical" evidence="8">
    <location>
        <begin position="55"/>
        <end position="76"/>
    </location>
</feature>
<dbReference type="InterPro" id="IPR000515">
    <property type="entry name" value="MetI-like"/>
</dbReference>
<evidence type="ECO:0000256" key="1">
    <source>
        <dbReference type="ARBA" id="ARBA00004429"/>
    </source>
</evidence>
<keyword evidence="11" id="KW-1185">Reference proteome</keyword>
<evidence type="ECO:0000256" key="5">
    <source>
        <dbReference type="ARBA" id="ARBA00022692"/>
    </source>
</evidence>
<comment type="caution">
    <text evidence="10">The sequence shown here is derived from an EMBL/GenBank/DDBJ whole genome shotgun (WGS) entry which is preliminary data.</text>
</comment>
<dbReference type="OrthoDB" id="7255919at2"/>
<name>A0A0F5QEZ0_9HYPH</name>
<evidence type="ECO:0000259" key="9">
    <source>
        <dbReference type="PROSITE" id="PS50928"/>
    </source>
</evidence>
<proteinExistence type="inferred from homology"/>
<dbReference type="Gene3D" id="1.10.3720.10">
    <property type="entry name" value="MetI-like"/>
    <property type="match status" value="1"/>
</dbReference>
<dbReference type="InterPro" id="IPR043429">
    <property type="entry name" value="ArtM/GltK/GlnP/TcyL/YhdX-like"/>
</dbReference>
<dbReference type="CDD" id="cd06261">
    <property type="entry name" value="TM_PBP2"/>
    <property type="match status" value="1"/>
</dbReference>
<dbReference type="NCBIfam" id="TIGR01726">
    <property type="entry name" value="HEQRo_perm_3TM"/>
    <property type="match status" value="1"/>
</dbReference>
<dbReference type="AlphaFoldDB" id="A0A0F5QEZ0"/>
<feature type="transmembrane region" description="Helical" evidence="8">
    <location>
        <begin position="184"/>
        <end position="204"/>
    </location>
</feature>
<feature type="transmembrane region" description="Helical" evidence="8">
    <location>
        <begin position="12"/>
        <end position="43"/>
    </location>
</feature>
<keyword evidence="5 8" id="KW-0812">Transmembrane</keyword>
<evidence type="ECO:0000313" key="11">
    <source>
        <dbReference type="Proteomes" id="UP000033411"/>
    </source>
</evidence>
<keyword evidence="3 8" id="KW-0813">Transport</keyword>
<dbReference type="PANTHER" id="PTHR30614:SF34">
    <property type="entry name" value="BLR6398 PROTEIN"/>
    <property type="match status" value="1"/>
</dbReference>
<dbReference type="STRING" id="1293439.WH87_03395"/>
<evidence type="ECO:0000256" key="3">
    <source>
        <dbReference type="ARBA" id="ARBA00022448"/>
    </source>
</evidence>
<protein>
    <submittedName>
        <fullName evidence="10">Amino acid ABC transporter permease</fullName>
    </submittedName>
</protein>
<dbReference type="PATRIC" id="fig|1293439.3.peg.235"/>
<dbReference type="GO" id="GO:0006865">
    <property type="term" value="P:amino acid transport"/>
    <property type="evidence" value="ECO:0007669"/>
    <property type="project" value="TreeGrafter"/>
</dbReference>
<evidence type="ECO:0000256" key="6">
    <source>
        <dbReference type="ARBA" id="ARBA00022989"/>
    </source>
</evidence>
<dbReference type="EMBL" id="LANJ01000011">
    <property type="protein sequence ID" value="KKC39283.1"/>
    <property type="molecule type" value="Genomic_DNA"/>
</dbReference>
<reference evidence="10 11" key="1">
    <citation type="submission" date="2015-03" db="EMBL/GenBank/DDBJ databases">
        <authorList>
            <person name="Lepp D."/>
            <person name="Hassan Y.I."/>
            <person name="Li X.-Z."/>
            <person name="Zhou T."/>
        </authorList>
    </citation>
    <scope>NUCLEOTIDE SEQUENCE [LARGE SCALE GENOMIC DNA]</scope>
    <source>
        <strain evidence="10 11">E84</strain>
    </source>
</reference>
<keyword evidence="6 8" id="KW-1133">Transmembrane helix</keyword>
<feature type="domain" description="ABC transmembrane type-1" evidence="9">
    <location>
        <begin position="13"/>
        <end position="205"/>
    </location>
</feature>
<dbReference type="PROSITE" id="PS50928">
    <property type="entry name" value="ABC_TM1"/>
    <property type="match status" value="1"/>
</dbReference>
<dbReference type="RefSeq" id="WP_046138488.1">
    <property type="nucleotide sequence ID" value="NZ_LANJ01000011.1"/>
</dbReference>
<organism evidence="10 11">
    <name type="scientific">Devosia epidermidihirudinis</name>
    <dbReference type="NCBI Taxonomy" id="1293439"/>
    <lineage>
        <taxon>Bacteria</taxon>
        <taxon>Pseudomonadati</taxon>
        <taxon>Pseudomonadota</taxon>
        <taxon>Alphaproteobacteria</taxon>
        <taxon>Hyphomicrobiales</taxon>
        <taxon>Devosiaceae</taxon>
        <taxon>Devosia</taxon>
    </lineage>
</organism>
<sequence length="217" mass="23583">MFTNFSLVHIQVLLNGLLWTVILSMISFVFGGLVGFALALGGISKNRAVAGLVNAYISLVQGTPVLILMFVIYFGLPIVGIEVSSLVAASVAMVIFSSAFLGTIWRASLQSVARTQWEAADCLALSGWQRMGLVVLPQAVRIATPPTVGFMVQIVKNTSLASVIGMAEVTYIAKQVNASTFQPFTTYLVIALFYFAICFPLSVLSRRFERIYSVSRR</sequence>
<evidence type="ECO:0000256" key="7">
    <source>
        <dbReference type="ARBA" id="ARBA00023136"/>
    </source>
</evidence>
<dbReference type="PANTHER" id="PTHR30614">
    <property type="entry name" value="MEMBRANE COMPONENT OF AMINO ACID ABC TRANSPORTER"/>
    <property type="match status" value="1"/>
</dbReference>
<dbReference type="GO" id="GO:0022857">
    <property type="term" value="F:transmembrane transporter activity"/>
    <property type="evidence" value="ECO:0007669"/>
    <property type="project" value="InterPro"/>
</dbReference>
<dbReference type="Proteomes" id="UP000033411">
    <property type="component" value="Unassembled WGS sequence"/>
</dbReference>
<evidence type="ECO:0000313" key="10">
    <source>
        <dbReference type="EMBL" id="KKC39283.1"/>
    </source>
</evidence>
<gene>
    <name evidence="10" type="ORF">WH87_03395</name>
</gene>
<dbReference type="InterPro" id="IPR035906">
    <property type="entry name" value="MetI-like_sf"/>
</dbReference>
<accession>A0A0F5QEZ0</accession>
<dbReference type="GO" id="GO:0043190">
    <property type="term" value="C:ATP-binding cassette (ABC) transporter complex"/>
    <property type="evidence" value="ECO:0007669"/>
    <property type="project" value="InterPro"/>
</dbReference>
<keyword evidence="7 8" id="KW-0472">Membrane</keyword>
<keyword evidence="4" id="KW-1003">Cell membrane</keyword>
<feature type="transmembrane region" description="Helical" evidence="8">
    <location>
        <begin position="83"/>
        <end position="105"/>
    </location>
</feature>
<comment type="subcellular location">
    <subcellularLocation>
        <location evidence="1">Cell inner membrane</location>
        <topology evidence="1">Multi-pass membrane protein</topology>
    </subcellularLocation>
    <subcellularLocation>
        <location evidence="8">Cell membrane</location>
        <topology evidence="8">Multi-pass membrane protein</topology>
    </subcellularLocation>
</comment>
<dbReference type="Pfam" id="PF00528">
    <property type="entry name" value="BPD_transp_1"/>
    <property type="match status" value="1"/>
</dbReference>
<evidence type="ECO:0000256" key="8">
    <source>
        <dbReference type="RuleBase" id="RU363032"/>
    </source>
</evidence>
<evidence type="ECO:0000256" key="4">
    <source>
        <dbReference type="ARBA" id="ARBA00022475"/>
    </source>
</evidence>
<dbReference type="SUPFAM" id="SSF161098">
    <property type="entry name" value="MetI-like"/>
    <property type="match status" value="1"/>
</dbReference>
<evidence type="ECO:0000256" key="2">
    <source>
        <dbReference type="ARBA" id="ARBA00010072"/>
    </source>
</evidence>